<evidence type="ECO:0000256" key="1">
    <source>
        <dbReference type="SAM" id="MobiDB-lite"/>
    </source>
</evidence>
<dbReference type="AlphaFoldDB" id="A0AAU9INN7"/>
<proteinExistence type="predicted"/>
<evidence type="ECO:0008006" key="4">
    <source>
        <dbReference type="Google" id="ProtNLM"/>
    </source>
</evidence>
<evidence type="ECO:0000313" key="2">
    <source>
        <dbReference type="EMBL" id="CAG9315118.1"/>
    </source>
</evidence>
<dbReference type="Proteomes" id="UP001162131">
    <property type="component" value="Unassembled WGS sequence"/>
</dbReference>
<accession>A0AAU9INN7</accession>
<organism evidence="2 3">
    <name type="scientific">Blepharisma stoltei</name>
    <dbReference type="NCBI Taxonomy" id="1481888"/>
    <lineage>
        <taxon>Eukaryota</taxon>
        <taxon>Sar</taxon>
        <taxon>Alveolata</taxon>
        <taxon>Ciliophora</taxon>
        <taxon>Postciliodesmatophora</taxon>
        <taxon>Heterotrichea</taxon>
        <taxon>Heterotrichida</taxon>
        <taxon>Blepharismidae</taxon>
        <taxon>Blepharisma</taxon>
    </lineage>
</organism>
<name>A0AAU9INN7_9CILI</name>
<protein>
    <recommendedName>
        <fullName evidence="4">Hpc2-related domain-containing protein</fullName>
    </recommendedName>
</protein>
<sequence length="448" mass="51604">MDSEKKETNEGSEASTQNSFSYSFKIDLSKNKVVSYASLVEEYNKEHDISDSSSDESEESHSYPVFMQGLIERLEKYGYLALSKKIGQHRSKIEKIDENFELNTPMEEHGESNENKNSQGNLEGSEESYSSGSYGVNENLYDLDDDFIDDEHEGHISIDGEREFWNAEKEGYYVISAEEFHNLINNAPASKSQNIELKRKRSLDLENVPDKMKHLLEELDDIYDVKSQGGIATAYPRGAYNQIGKIGAMIQQDEDINSECIYKIIENISGLKISSIINTIEKYLLQMKKTEAKENWQSIMKTLKNKLAPINRKRDSSQLEEINEKFKEVRDSLMKHVKIVNEFNEKYKRGSDQLDYLEEERRFINEIKFNNANIEVVDGLIRLRPENRARSAGSILSPSTQLPLIDQELVQSPIMNQQPTESLILNQEPAKGKIFEKPTFCYEDFYNI</sequence>
<gene>
    <name evidence="2" type="ORF">BSTOLATCC_MIC12892</name>
</gene>
<reference evidence="2" key="1">
    <citation type="submission" date="2021-09" db="EMBL/GenBank/DDBJ databases">
        <authorList>
            <consortium name="AG Swart"/>
            <person name="Singh M."/>
            <person name="Singh A."/>
            <person name="Seah K."/>
            <person name="Emmerich C."/>
        </authorList>
    </citation>
    <scope>NUCLEOTIDE SEQUENCE</scope>
    <source>
        <strain evidence="2">ATCC30299</strain>
    </source>
</reference>
<keyword evidence="3" id="KW-1185">Reference proteome</keyword>
<comment type="caution">
    <text evidence="2">The sequence shown here is derived from an EMBL/GenBank/DDBJ whole genome shotgun (WGS) entry which is preliminary data.</text>
</comment>
<evidence type="ECO:0000313" key="3">
    <source>
        <dbReference type="Proteomes" id="UP001162131"/>
    </source>
</evidence>
<feature type="region of interest" description="Disordered" evidence="1">
    <location>
        <begin position="105"/>
        <end position="135"/>
    </location>
</feature>
<dbReference type="EMBL" id="CAJZBQ010000013">
    <property type="protein sequence ID" value="CAG9315118.1"/>
    <property type="molecule type" value="Genomic_DNA"/>
</dbReference>